<evidence type="ECO:0000256" key="1">
    <source>
        <dbReference type="SAM" id="Phobius"/>
    </source>
</evidence>
<comment type="caution">
    <text evidence="2">The sequence shown here is derived from an EMBL/GenBank/DDBJ whole genome shotgun (WGS) entry which is preliminary data.</text>
</comment>
<dbReference type="RefSeq" id="WP_157026777.1">
    <property type="nucleotide sequence ID" value="NZ_WQMS01000008.1"/>
</dbReference>
<dbReference type="Proteomes" id="UP000441389">
    <property type="component" value="Unassembled WGS sequence"/>
</dbReference>
<organism evidence="2 3">
    <name type="scientific">Sphingomonas horti</name>
    <dbReference type="NCBI Taxonomy" id="2682842"/>
    <lineage>
        <taxon>Bacteria</taxon>
        <taxon>Pseudomonadati</taxon>
        <taxon>Pseudomonadota</taxon>
        <taxon>Alphaproteobacteria</taxon>
        <taxon>Sphingomonadales</taxon>
        <taxon>Sphingomonadaceae</taxon>
        <taxon>Sphingomonas</taxon>
    </lineage>
</organism>
<gene>
    <name evidence="2" type="ORF">GON01_07595</name>
</gene>
<dbReference type="EMBL" id="WQMS01000008">
    <property type="protein sequence ID" value="MVO77797.1"/>
    <property type="molecule type" value="Genomic_DNA"/>
</dbReference>
<feature type="transmembrane region" description="Helical" evidence="1">
    <location>
        <begin position="23"/>
        <end position="42"/>
    </location>
</feature>
<name>A0A6I4J044_9SPHN</name>
<keyword evidence="1" id="KW-0812">Transmembrane</keyword>
<accession>A0A6I4J044</accession>
<evidence type="ECO:0000313" key="2">
    <source>
        <dbReference type="EMBL" id="MVO77797.1"/>
    </source>
</evidence>
<proteinExistence type="predicted"/>
<keyword evidence="1" id="KW-0472">Membrane</keyword>
<evidence type="ECO:0000313" key="3">
    <source>
        <dbReference type="Proteomes" id="UP000441389"/>
    </source>
</evidence>
<protein>
    <submittedName>
        <fullName evidence="2">Uncharacterized protein</fullName>
    </submittedName>
</protein>
<keyword evidence="1" id="KW-1133">Transmembrane helix</keyword>
<dbReference type="AlphaFoldDB" id="A0A6I4J044"/>
<sequence length="49" mass="5004">MKLALAMVLPVLAAAVFLSLGLLEEAVGVGLGCAVVSLLLAMTDRPLRP</sequence>
<keyword evidence="3" id="KW-1185">Reference proteome</keyword>
<reference evidence="2 3" key="1">
    <citation type="submission" date="2019-12" db="EMBL/GenBank/DDBJ databases">
        <authorList>
            <person name="Huq M.A."/>
        </authorList>
    </citation>
    <scope>NUCLEOTIDE SEQUENCE [LARGE SCALE GENOMIC DNA]</scope>
    <source>
        <strain evidence="2 3">MAH-20</strain>
    </source>
</reference>